<dbReference type="AlphaFoldDB" id="A0A146K3H5"/>
<protein>
    <submittedName>
        <fullName evidence="3">Uncharacterized protein</fullName>
    </submittedName>
</protein>
<feature type="coiled-coil region" evidence="1">
    <location>
        <begin position="186"/>
        <end position="364"/>
    </location>
</feature>
<sequence length="1094" mass="127963">ISNNELFDVYNEMQQERIGAQSPFLQQLLQTQVPISVLPPEKNLKVQRINEKALHKQTKTFSQKLDEVTGHKHERQLIIDIATELVNTMDDLDIKASTWRIIKYFSKHKDNMAWEFERMEKELIQLKKTHEDKLIELQRCEASLDVMSRLKDDSTTQFQHAVCQLQNSQETIKSINTLNLSLNEKVMKLQIDMESKEKILKQTEQTMMEKERQIKNLKDEIQSNQIQFNGNNMQLRQQISQMEDKLRQSYLQKDSTDKVIQESNLKVQKLEELQNIHEHQIQEQKAATVKAYMEVSSTMQMFQEERQRADELKKQVDEQKTSIFKQEAEIGEQKSFISRYKNFVAQLQQDSQISKEKLMQANKLIKMDSSRSNSSKTSKKSISERRIDDESSNSNVFSPKPQIQANSQIGSQAKIVKAVKIQSNSKSKIEEIATLPKKAISRNTSFANEYKPNSVCTLPIDEPVEVQPTQRPILKLSSYFSDTEIVPPPKTNFSMSQFAQPLQPLKRFRQVDFDDETSDLANLDNQTTIFSPQTKTEHRNKAIQICIDTLEKGTQITPQMGQVLVICEKCQQNVDLKSLYQKIDFSEINAENSQIYKKQMEIQACLFGIDAFLAEIQRTNGQMTEYDQQNLQLQQQRFYNLNTELAKLKVTMNSDSMRQKSLKLLNDTQIATQIDVRNSFYDVVTKKDMLDTKENAKIQIAFTTQQIGYKHFFFSLTLNEESLFTEYNILRPATISMLQENFTSVDKVQFKENEKIQFIHPAILNKVFKQLNQLIQLQIVKIEKQEYFRLPDSILVRDKYQTEQMAMKIINTYLEPLLKLYDRVQNNLLLYMQDIMAKFGLAKLGFYNFMSSVVNLINYKEESYVAKIAFNILFCETPVLLWVQLFLFKNLPEQLNSHQILEVTQNMCLISNTVSISKITKQQFIFQLIDSFEKQFLATRQMTYTLFDKMKEEELITTEQMLTLIKFNNVGCFLQQIESKKKFNFNFLGEMLSKIELFSQVHSRTEVLELISHYINVIKEEFSVLQSSVKKNVKHMPSERGEQLLNEVNDLQLMIDKLELNVGQRRFQIAFYWQQFLKLKIAEVVMKNELEGLK</sequence>
<evidence type="ECO:0000256" key="2">
    <source>
        <dbReference type="SAM" id="MobiDB-lite"/>
    </source>
</evidence>
<organism evidence="3">
    <name type="scientific">Trepomonas sp. PC1</name>
    <dbReference type="NCBI Taxonomy" id="1076344"/>
    <lineage>
        <taxon>Eukaryota</taxon>
        <taxon>Metamonada</taxon>
        <taxon>Diplomonadida</taxon>
        <taxon>Hexamitidae</taxon>
        <taxon>Hexamitinae</taxon>
        <taxon>Trepomonas</taxon>
    </lineage>
</organism>
<evidence type="ECO:0000256" key="1">
    <source>
        <dbReference type="SAM" id="Coils"/>
    </source>
</evidence>
<accession>A0A146K3H5</accession>
<feature type="non-terminal residue" evidence="3">
    <location>
        <position position="1"/>
    </location>
</feature>
<proteinExistence type="predicted"/>
<feature type="coiled-coil region" evidence="1">
    <location>
        <begin position="109"/>
        <end position="136"/>
    </location>
</feature>
<evidence type="ECO:0000313" key="3">
    <source>
        <dbReference type="EMBL" id="JAP90434.1"/>
    </source>
</evidence>
<feature type="region of interest" description="Disordered" evidence="2">
    <location>
        <begin position="364"/>
        <end position="409"/>
    </location>
</feature>
<gene>
    <name evidence="3" type="ORF">TPC1_30071</name>
</gene>
<keyword evidence="1" id="KW-0175">Coiled coil</keyword>
<reference evidence="3" key="1">
    <citation type="submission" date="2015-07" db="EMBL/GenBank/DDBJ databases">
        <title>Adaptation to a free-living lifestyle via gene acquisitions in the diplomonad Trepomonas sp. PC1.</title>
        <authorList>
            <person name="Xu F."/>
            <person name="Jerlstrom-Hultqvist J."/>
            <person name="Kolisko M."/>
            <person name="Simpson A.G.B."/>
            <person name="Roger A.J."/>
            <person name="Svard S.G."/>
            <person name="Andersson J.O."/>
        </authorList>
    </citation>
    <scope>NUCLEOTIDE SEQUENCE</scope>
    <source>
        <strain evidence="3">PC1</strain>
    </source>
</reference>
<feature type="compositionally biased region" description="Polar residues" evidence="2">
    <location>
        <begin position="392"/>
        <end position="409"/>
    </location>
</feature>
<name>A0A146K3H5_9EUKA</name>
<dbReference type="EMBL" id="GDID01006172">
    <property type="protein sequence ID" value="JAP90434.1"/>
    <property type="molecule type" value="Transcribed_RNA"/>
</dbReference>